<dbReference type="GO" id="GO:0004458">
    <property type="term" value="F:D-lactate dehydrogenase (cytochrome) activity"/>
    <property type="evidence" value="ECO:0007669"/>
    <property type="project" value="TreeGrafter"/>
</dbReference>
<evidence type="ECO:0000256" key="1">
    <source>
        <dbReference type="ARBA" id="ARBA00022630"/>
    </source>
</evidence>
<dbReference type="PANTHER" id="PTHR11748:SF114">
    <property type="entry name" value="ARYL-ALCOHOL OXIDASE VANILLYL-ALCOHOL OXIDASE (AFU_ORTHOLOGUE AFUA_3G09500)-RELATED"/>
    <property type="match status" value="1"/>
</dbReference>
<organism evidence="4 5">
    <name type="scientific">Aurantiacibacter atlanticus</name>
    <dbReference type="NCBI Taxonomy" id="1648404"/>
    <lineage>
        <taxon>Bacteria</taxon>
        <taxon>Pseudomonadati</taxon>
        <taxon>Pseudomonadota</taxon>
        <taxon>Alphaproteobacteria</taxon>
        <taxon>Sphingomonadales</taxon>
        <taxon>Erythrobacteraceae</taxon>
        <taxon>Aurantiacibacter</taxon>
    </lineage>
</organism>
<dbReference type="OrthoDB" id="9811557at2"/>
<dbReference type="EMBL" id="CP011310">
    <property type="protein sequence ID" value="AKQ42921.1"/>
    <property type="molecule type" value="Genomic_DNA"/>
</dbReference>
<dbReference type="RefSeq" id="WP_048886468.1">
    <property type="nucleotide sequence ID" value="NZ_CP011310.1"/>
</dbReference>
<evidence type="ECO:0000313" key="5">
    <source>
        <dbReference type="Proteomes" id="UP000059113"/>
    </source>
</evidence>
<dbReference type="InterPro" id="IPR016170">
    <property type="entry name" value="Cytok_DH_C_sf"/>
</dbReference>
<dbReference type="SUPFAM" id="SSF55103">
    <property type="entry name" value="FAD-linked oxidases, C-terminal domain"/>
    <property type="match status" value="1"/>
</dbReference>
<dbReference type="GO" id="GO:0071949">
    <property type="term" value="F:FAD binding"/>
    <property type="evidence" value="ECO:0007669"/>
    <property type="project" value="InterPro"/>
</dbReference>
<evidence type="ECO:0000256" key="2">
    <source>
        <dbReference type="ARBA" id="ARBA00022827"/>
    </source>
</evidence>
<dbReference type="InterPro" id="IPR016166">
    <property type="entry name" value="FAD-bd_PCMH"/>
</dbReference>
<evidence type="ECO:0000313" key="4">
    <source>
        <dbReference type="EMBL" id="AKQ42921.1"/>
    </source>
</evidence>
<dbReference type="GO" id="GO:1903457">
    <property type="term" value="P:lactate catabolic process"/>
    <property type="evidence" value="ECO:0007669"/>
    <property type="project" value="TreeGrafter"/>
</dbReference>
<protein>
    <submittedName>
        <fullName evidence="4">Flavoprotein subunit p-cresol methylhydroxylase</fullName>
    </submittedName>
</protein>
<dbReference type="InterPro" id="IPR036318">
    <property type="entry name" value="FAD-bd_PCMH-like_sf"/>
</dbReference>
<name>A0A0H4VJ65_9SPHN</name>
<gene>
    <name evidence="4" type="ORF">CP97_14095</name>
</gene>
<dbReference type="STRING" id="1648404.CP97_14095"/>
<dbReference type="InterPro" id="IPR006094">
    <property type="entry name" value="Oxid_FAD_bind_N"/>
</dbReference>
<dbReference type="SUPFAM" id="SSF56176">
    <property type="entry name" value="FAD-binding/transporter-associated domain-like"/>
    <property type="match status" value="1"/>
</dbReference>
<dbReference type="PROSITE" id="PS51387">
    <property type="entry name" value="FAD_PCMH"/>
    <property type="match status" value="1"/>
</dbReference>
<dbReference type="GO" id="GO:0008720">
    <property type="term" value="F:D-lactate dehydrogenase (NAD+) activity"/>
    <property type="evidence" value="ECO:0007669"/>
    <property type="project" value="TreeGrafter"/>
</dbReference>
<dbReference type="PATRIC" id="fig|1648404.4.peg.2934"/>
<dbReference type="Gene3D" id="3.40.462.10">
    <property type="entry name" value="FAD-linked oxidases, C-terminal domain"/>
    <property type="match status" value="1"/>
</dbReference>
<sequence>MIDQTRQAAALTAIETALGSAAVDTNPQSLARYAIPGAQPSGIVLPADEGQLAKVLEAATGAGGTVQSVCNGANGHERVSEDGVIVIDLQRMNKVLEVNGELATCLVEPGVTFRELDAHIKDNNLNLWVDYAGSPDESVAGSFIKRRPGFTPYSDHFLMQCGLEVMLADGKVVRTGMGAMPKSTCWQLFKFGYGPWVDGLFSQSDFGVVTKVGMWMMPQPPAHKTFMVSVPNEDDIAPLYDVLGPLKLNMAVANGVAVSNALHEAALLGKRRRDFDGRGPMKTSAIKAAGEDLGIGHWNLYGALYGLPENVSILWDMVRDAFSSIPGARVSDQRGGVNPDLWNWRMGTMTGQVADASGRLSDWSGNQAFAVNPVTPVGGEEIAQLNEMSRGICADNGFDFLSQGTAIWRSVDHRQILPFNSANSDSAARAKSCAEALIAAQAENGFGQVATDPGLGGVVSGTLEKGGHSTLHERVKSALDPNSLFASV</sequence>
<keyword evidence="5" id="KW-1185">Reference proteome</keyword>
<dbReference type="InterPro" id="IPR016169">
    <property type="entry name" value="FAD-bd_PCMH_sub2"/>
</dbReference>
<accession>A0A0H4VJ65</accession>
<dbReference type="PANTHER" id="PTHR11748">
    <property type="entry name" value="D-LACTATE DEHYDROGENASE"/>
    <property type="match status" value="1"/>
</dbReference>
<dbReference type="Proteomes" id="UP000059113">
    <property type="component" value="Chromosome"/>
</dbReference>
<dbReference type="InterPro" id="IPR016164">
    <property type="entry name" value="FAD-linked_Oxase-like_C"/>
</dbReference>
<dbReference type="AlphaFoldDB" id="A0A0H4VJ65"/>
<dbReference type="KEGG" id="ery:CP97_14095"/>
<reference evidence="4 5" key="1">
    <citation type="journal article" date="2015" name="Int. J. Syst. Evol. Microbiol.">
        <title>Erythrobacter atlanticus sp. nov., a bacterium from ocean sediment able to degrade polycyclic aromatic hydrocarbons.</title>
        <authorList>
            <person name="Zhuang L."/>
            <person name="Liu Y."/>
            <person name="Wang L."/>
            <person name="Wang W."/>
            <person name="Shao Z."/>
        </authorList>
    </citation>
    <scope>NUCLEOTIDE SEQUENCE [LARGE SCALE GENOMIC DNA]</scope>
    <source>
        <strain evidence="5">s21-N3</strain>
    </source>
</reference>
<dbReference type="Pfam" id="PF01565">
    <property type="entry name" value="FAD_binding_4"/>
    <property type="match status" value="1"/>
</dbReference>
<keyword evidence="1" id="KW-0285">Flavoprotein</keyword>
<reference evidence="5" key="2">
    <citation type="submission" date="2015-04" db="EMBL/GenBank/DDBJ databases">
        <title>The complete genome sequence of Erythrobacter sp. s21-N3.</title>
        <authorList>
            <person name="Zhuang L."/>
            <person name="Liu Y."/>
            <person name="Shao Z."/>
        </authorList>
    </citation>
    <scope>NUCLEOTIDE SEQUENCE [LARGE SCALE GENOMIC DNA]</scope>
    <source>
        <strain evidence="5">s21-N3</strain>
    </source>
</reference>
<feature type="domain" description="FAD-binding PCMH-type" evidence="3">
    <location>
        <begin position="36"/>
        <end position="219"/>
    </location>
</feature>
<keyword evidence="2" id="KW-0274">FAD</keyword>
<evidence type="ECO:0000259" key="3">
    <source>
        <dbReference type="PROSITE" id="PS51387"/>
    </source>
</evidence>
<dbReference type="Gene3D" id="3.30.465.10">
    <property type="match status" value="1"/>
</dbReference>
<proteinExistence type="predicted"/>